<proteinExistence type="predicted"/>
<dbReference type="InterPro" id="IPR016181">
    <property type="entry name" value="Acyl_CoA_acyltransferase"/>
</dbReference>
<evidence type="ECO:0000259" key="1">
    <source>
        <dbReference type="Pfam" id="PF09924"/>
    </source>
</evidence>
<protein>
    <submittedName>
        <fullName evidence="2">DUF2156 domain-containing protein</fullName>
    </submittedName>
</protein>
<keyword evidence="3" id="KW-1185">Reference proteome</keyword>
<dbReference type="PANTHER" id="PTHR41373">
    <property type="entry name" value="DUF2156 DOMAIN-CONTAINING PROTEIN"/>
    <property type="match status" value="1"/>
</dbReference>
<name>A0ABD4TK28_9EURY</name>
<organism evidence="2 3">
    <name type="scientific">Methanocalculus taiwanensis</name>
    <dbReference type="NCBI Taxonomy" id="106207"/>
    <lineage>
        <taxon>Archaea</taxon>
        <taxon>Methanobacteriati</taxon>
        <taxon>Methanobacteriota</taxon>
        <taxon>Stenosarchaea group</taxon>
        <taxon>Methanomicrobia</taxon>
        <taxon>Methanomicrobiales</taxon>
        <taxon>Methanocalculaceae</taxon>
        <taxon>Methanocalculus</taxon>
    </lineage>
</organism>
<dbReference type="Pfam" id="PF09924">
    <property type="entry name" value="LPG_synthase_C"/>
    <property type="match status" value="1"/>
</dbReference>
<evidence type="ECO:0000313" key="2">
    <source>
        <dbReference type="EMBL" id="MCQ1537877.1"/>
    </source>
</evidence>
<dbReference type="Proteomes" id="UP001524383">
    <property type="component" value="Unassembled WGS sequence"/>
</dbReference>
<gene>
    <name evidence="2" type="ORF">FTO68_02595</name>
</gene>
<dbReference type="Gene3D" id="3.40.630.30">
    <property type="match status" value="1"/>
</dbReference>
<feature type="domain" description="Phosphatidylglycerol lysyltransferase C-terminal" evidence="1">
    <location>
        <begin position="22"/>
        <end position="292"/>
    </location>
</feature>
<sequence>MLSLNDFSPITLENMDIINEFFRQYPQVHSDNTIITILCWNHYAHYHYTIRNNTLIIMTDIDGDRTFRPPIGEKNDELLADLLCLAYRDGGSTPFQMLDEDGYNWFTERYPGIPVYEDRDFADYVYLSTDLATLPGRQYLTIRGHINKFNRTTEYSVEEIGSGNIEEITEFLEKWCEWKHCDEYPILAHERDAVFFSIDHFDEIGCHGILIRTKKAIGAIAIWGNLNDETIVVHFEKALPGFEGIYKAINMQTAKAVQSRHRYINRESDMGEPGLREAKTRYHPHHMAPVWFIRRSDMEAHKEFFC</sequence>
<comment type="caution">
    <text evidence="2">The sequence shown here is derived from an EMBL/GenBank/DDBJ whole genome shotgun (WGS) entry which is preliminary data.</text>
</comment>
<dbReference type="PIRSF" id="PIRSF018688">
    <property type="entry name" value="UCP018688"/>
    <property type="match status" value="1"/>
</dbReference>
<dbReference type="InterPro" id="IPR024320">
    <property type="entry name" value="LPG_synthase_C"/>
</dbReference>
<reference evidence="2 3" key="1">
    <citation type="submission" date="2019-08" db="EMBL/GenBank/DDBJ databases">
        <authorList>
            <person name="Chen S.-C."/>
            <person name="Lai M.-C."/>
            <person name="You Y.-T."/>
        </authorList>
    </citation>
    <scope>NUCLEOTIDE SEQUENCE [LARGE SCALE GENOMIC DNA]</scope>
    <source>
        <strain evidence="2 3">P2F9704a</strain>
    </source>
</reference>
<accession>A0ABD4TK28</accession>
<dbReference type="AlphaFoldDB" id="A0ABD4TK28"/>
<dbReference type="InterPro" id="IPR016732">
    <property type="entry name" value="UCP018688"/>
</dbReference>
<dbReference type="PANTHER" id="PTHR41373:SF1">
    <property type="entry name" value="PHOSPHATIDYLGLYCEROL LYSYLTRANSFERASE C-TERMINAL DOMAIN-CONTAINING PROTEIN"/>
    <property type="match status" value="1"/>
</dbReference>
<dbReference type="EMBL" id="VOTZ01000003">
    <property type="protein sequence ID" value="MCQ1537877.1"/>
    <property type="molecule type" value="Genomic_DNA"/>
</dbReference>
<evidence type="ECO:0000313" key="3">
    <source>
        <dbReference type="Proteomes" id="UP001524383"/>
    </source>
</evidence>
<dbReference type="SUPFAM" id="SSF55729">
    <property type="entry name" value="Acyl-CoA N-acyltransferases (Nat)"/>
    <property type="match status" value="2"/>
</dbReference>